<accession>A0A023DWH2</accession>
<keyword evidence="3 5" id="KW-1133">Transmembrane helix</keyword>
<dbReference type="OrthoDB" id="9808637at2"/>
<dbReference type="SUPFAM" id="SSF158442">
    <property type="entry name" value="DsbB-like"/>
    <property type="match status" value="1"/>
</dbReference>
<dbReference type="AlphaFoldDB" id="A0A023DWH2"/>
<keyword evidence="7" id="KW-1185">Reference proteome</keyword>
<dbReference type="GO" id="GO:0015035">
    <property type="term" value="F:protein-disulfide reductase activity"/>
    <property type="evidence" value="ECO:0007669"/>
    <property type="project" value="InterPro"/>
</dbReference>
<evidence type="ECO:0000256" key="4">
    <source>
        <dbReference type="ARBA" id="ARBA00023136"/>
    </source>
</evidence>
<evidence type="ECO:0000256" key="3">
    <source>
        <dbReference type="ARBA" id="ARBA00022989"/>
    </source>
</evidence>
<feature type="transmembrane region" description="Helical" evidence="5">
    <location>
        <begin position="128"/>
        <end position="150"/>
    </location>
</feature>
<evidence type="ECO:0000256" key="2">
    <source>
        <dbReference type="ARBA" id="ARBA00022692"/>
    </source>
</evidence>
<comment type="subcellular location">
    <subcellularLocation>
        <location evidence="1">Membrane</location>
        <topology evidence="1">Multi-pass membrane protein</topology>
    </subcellularLocation>
</comment>
<name>A0A023DWH2_9PROT</name>
<dbReference type="GO" id="GO:0016020">
    <property type="term" value="C:membrane"/>
    <property type="evidence" value="ECO:0007669"/>
    <property type="project" value="UniProtKB-SubCell"/>
</dbReference>
<organism evidence="6 7">
    <name type="scientific">Holospora elegans E1</name>
    <dbReference type="NCBI Taxonomy" id="1427503"/>
    <lineage>
        <taxon>Bacteria</taxon>
        <taxon>Pseudomonadati</taxon>
        <taxon>Pseudomonadota</taxon>
        <taxon>Alphaproteobacteria</taxon>
        <taxon>Holosporales</taxon>
        <taxon>Holosporaceae</taxon>
        <taxon>Holospora</taxon>
    </lineage>
</organism>
<keyword evidence="2 5" id="KW-0812">Transmembrane</keyword>
<reference evidence="6 7" key="1">
    <citation type="journal article" date="2014" name="FEMS Microbiol. Lett.">
        <title>Draft genome sequences of three Holospora species (Holospora obtusa, Holospora undulata, and Holospora elegans), endonuclear symbiotic bacteria of the ciliate Paramecium caudatum.</title>
        <authorList>
            <person name="Dohra H."/>
            <person name="Tanaka K."/>
            <person name="Suzuki T."/>
            <person name="Fujishima M."/>
            <person name="Suzuki H."/>
        </authorList>
    </citation>
    <scope>NUCLEOTIDE SEQUENCE [LARGE SCALE GENOMIC DNA]</scope>
    <source>
        <strain evidence="6 7">E1</strain>
    </source>
</reference>
<feature type="transmembrane region" description="Helical" evidence="5">
    <location>
        <begin position="58"/>
        <end position="83"/>
    </location>
</feature>
<dbReference type="InterPro" id="IPR023380">
    <property type="entry name" value="DsbB-like_sf"/>
</dbReference>
<evidence type="ECO:0000313" key="6">
    <source>
        <dbReference type="EMBL" id="GAJ45758.1"/>
    </source>
</evidence>
<dbReference type="Pfam" id="PF02600">
    <property type="entry name" value="DsbB"/>
    <property type="match status" value="1"/>
</dbReference>
<protein>
    <submittedName>
        <fullName evidence="6">Disulfide bond formation protein DsbB</fullName>
    </submittedName>
</protein>
<evidence type="ECO:0000313" key="7">
    <source>
        <dbReference type="Proteomes" id="UP000024842"/>
    </source>
</evidence>
<evidence type="ECO:0000256" key="1">
    <source>
        <dbReference type="ARBA" id="ARBA00004141"/>
    </source>
</evidence>
<dbReference type="STRING" id="1427503.HE1_00067"/>
<dbReference type="Gene3D" id="1.20.1550.10">
    <property type="entry name" value="DsbB-like"/>
    <property type="match status" value="1"/>
</dbReference>
<gene>
    <name evidence="6" type="ORF">HE1_00067</name>
</gene>
<keyword evidence="4 5" id="KW-0472">Membrane</keyword>
<evidence type="ECO:0000256" key="5">
    <source>
        <dbReference type="SAM" id="Phobius"/>
    </source>
</evidence>
<dbReference type="Proteomes" id="UP000024842">
    <property type="component" value="Unassembled WGS sequence"/>
</dbReference>
<proteinExistence type="predicted"/>
<comment type="caution">
    <text evidence="6">The sequence shown here is derived from an EMBL/GenBank/DDBJ whole genome shotgun (WGS) entry which is preliminary data.</text>
</comment>
<sequence length="167" mass="18885">MLDVRTSQLYSWNTLIRALGGIAFMMAIFAYILDYFFGYTGCTLCHVERTLLMITGTWTVYASSSWIAFGLWCLGGGVTFYHLSVQNHWLPLASFCKAPVPSGDTLNAQMENFLSKPGVSCDEITLKILGISAVYFLFAFFTTGCLIILWKILKTSKKYYTLQRFTK</sequence>
<dbReference type="EMBL" id="BAUP01000024">
    <property type="protein sequence ID" value="GAJ45758.1"/>
    <property type="molecule type" value="Genomic_DNA"/>
</dbReference>
<dbReference type="GO" id="GO:0006457">
    <property type="term" value="P:protein folding"/>
    <property type="evidence" value="ECO:0007669"/>
    <property type="project" value="InterPro"/>
</dbReference>
<feature type="transmembrane region" description="Helical" evidence="5">
    <location>
        <begin position="15"/>
        <end position="37"/>
    </location>
</feature>
<dbReference type="InterPro" id="IPR003752">
    <property type="entry name" value="DiS_bond_form_DsbB/BdbC"/>
</dbReference>